<name>A0A0A3I0X9_9BACL</name>
<dbReference type="Proteomes" id="UP000030416">
    <property type="component" value="Unassembled WGS sequence"/>
</dbReference>
<evidence type="ECO:0000313" key="2">
    <source>
        <dbReference type="EMBL" id="KGR77160.1"/>
    </source>
</evidence>
<dbReference type="AlphaFoldDB" id="A0A0A3I0X9"/>
<proteinExistence type="predicted"/>
<dbReference type="STRING" id="1384049.CD29_15810"/>
<keyword evidence="3" id="KW-1185">Reference proteome</keyword>
<evidence type="ECO:0000259" key="1">
    <source>
        <dbReference type="Pfam" id="PF13529"/>
    </source>
</evidence>
<dbReference type="PANTHER" id="PTHR37806:SF1">
    <property type="entry name" value="PEPTIDASE C39-LIKE DOMAIN-CONTAINING PROTEIN"/>
    <property type="match status" value="1"/>
</dbReference>
<dbReference type="EMBL" id="JPVN01000021">
    <property type="protein sequence ID" value="KGR77160.1"/>
    <property type="molecule type" value="Genomic_DNA"/>
</dbReference>
<accession>A0A0A3I0X9</accession>
<dbReference type="Gene3D" id="3.90.70.10">
    <property type="entry name" value="Cysteine proteinases"/>
    <property type="match status" value="1"/>
</dbReference>
<dbReference type="OrthoDB" id="1164310at2"/>
<dbReference type="eggNOG" id="COG4990">
    <property type="taxonomic scope" value="Bacteria"/>
</dbReference>
<organism evidence="2 3">
    <name type="scientific">Ureibacillus manganicus DSM 26584</name>
    <dbReference type="NCBI Taxonomy" id="1384049"/>
    <lineage>
        <taxon>Bacteria</taxon>
        <taxon>Bacillati</taxon>
        <taxon>Bacillota</taxon>
        <taxon>Bacilli</taxon>
        <taxon>Bacillales</taxon>
        <taxon>Caryophanaceae</taxon>
        <taxon>Ureibacillus</taxon>
    </lineage>
</organism>
<feature type="domain" description="Peptidase C39-like" evidence="1">
    <location>
        <begin position="126"/>
        <end position="294"/>
    </location>
</feature>
<comment type="caution">
    <text evidence="2">The sequence shown here is derived from an EMBL/GenBank/DDBJ whole genome shotgun (WGS) entry which is preliminary data.</text>
</comment>
<dbReference type="PANTHER" id="PTHR37806">
    <property type="entry name" value="LMO0724 PROTEIN"/>
    <property type="match status" value="1"/>
</dbReference>
<dbReference type="Pfam" id="PF13529">
    <property type="entry name" value="Peptidase_C39_2"/>
    <property type="match status" value="1"/>
</dbReference>
<sequence>MKTRKIAISLMVTALLTACTTKVEKNNNDSNKLTVLIVEYSSGAPLDNLYVTLLDDEGNILDSNVSTDEGRVIFSNLDENEEYLIQVGLFENFKTGKFITEKEITYMQTKQNVIVQTNAANSEQSLAVPSILQTPELPNGCEITALTAVLNYYGAATDKMEMTDQYLPKQSFKFDGNNKYGPDPNKAYGGYPGSLETGTYVFAEPIVNAANNFIKDRKLKLEAQNISGSSLEEITKYVEMGIPVIAWVTLDLSKPKIRGGWIIQETGEFHQMFTNLHTVVVMSVKDDKVEVMDPLKGYVTLEKAMFFESYVSLGEQAIIVY</sequence>
<dbReference type="InterPro" id="IPR039564">
    <property type="entry name" value="Peptidase_C39-like"/>
</dbReference>
<evidence type="ECO:0000313" key="3">
    <source>
        <dbReference type="Proteomes" id="UP000030416"/>
    </source>
</evidence>
<gene>
    <name evidence="2" type="ORF">CD29_15810</name>
</gene>
<protein>
    <recommendedName>
        <fullName evidence="1">Peptidase C39-like domain-containing protein</fullName>
    </recommendedName>
</protein>
<dbReference type="PROSITE" id="PS51257">
    <property type="entry name" value="PROKAR_LIPOPROTEIN"/>
    <property type="match status" value="1"/>
</dbReference>
<dbReference type="RefSeq" id="WP_036188692.1">
    <property type="nucleotide sequence ID" value="NZ_AVDA01000021.1"/>
</dbReference>
<reference evidence="2 3" key="1">
    <citation type="submission" date="2014-02" db="EMBL/GenBank/DDBJ databases">
        <title>Draft genome sequence of Lysinibacillus manganicus DSM 26584T.</title>
        <authorList>
            <person name="Zhang F."/>
            <person name="Wang G."/>
            <person name="Zhang L."/>
        </authorList>
    </citation>
    <scope>NUCLEOTIDE SEQUENCE [LARGE SCALE GENOMIC DNA]</scope>
    <source>
        <strain evidence="2 3">DSM 26584</strain>
    </source>
</reference>